<feature type="region of interest" description="Disordered" evidence="4">
    <location>
        <begin position="84"/>
        <end position="105"/>
    </location>
</feature>
<reference evidence="6" key="1">
    <citation type="submission" date="2022-10" db="EMBL/GenBank/DDBJ databases">
        <authorList>
            <person name="Chen Y."/>
            <person name="Dougan E. K."/>
            <person name="Chan C."/>
            <person name="Rhodes N."/>
            <person name="Thang M."/>
        </authorList>
    </citation>
    <scope>NUCLEOTIDE SEQUENCE</scope>
</reference>
<organism evidence="6">
    <name type="scientific">Cladocopium goreaui</name>
    <dbReference type="NCBI Taxonomy" id="2562237"/>
    <lineage>
        <taxon>Eukaryota</taxon>
        <taxon>Sar</taxon>
        <taxon>Alveolata</taxon>
        <taxon>Dinophyceae</taxon>
        <taxon>Suessiales</taxon>
        <taxon>Symbiodiniaceae</taxon>
        <taxon>Cladocopium</taxon>
    </lineage>
</organism>
<dbReference type="InterPro" id="IPR050091">
    <property type="entry name" value="PKS_NRPS_Biosynth_Enz"/>
</dbReference>
<keyword evidence="8" id="KW-1185">Reference proteome</keyword>
<evidence type="ECO:0000313" key="7">
    <source>
        <dbReference type="EMBL" id="CAL4807201.1"/>
    </source>
</evidence>
<gene>
    <name evidence="6" type="ORF">C1SCF055_LOCUS44347</name>
</gene>
<accession>A0A9P1GRU7</accession>
<feature type="compositionally biased region" description="Basic and acidic residues" evidence="4">
    <location>
        <begin position="84"/>
        <end position="93"/>
    </location>
</feature>
<evidence type="ECO:0000256" key="2">
    <source>
        <dbReference type="ARBA" id="ARBA00022553"/>
    </source>
</evidence>
<dbReference type="CDD" id="cd00833">
    <property type="entry name" value="PKS"/>
    <property type="match status" value="1"/>
</dbReference>
<evidence type="ECO:0000259" key="5">
    <source>
        <dbReference type="PROSITE" id="PS52004"/>
    </source>
</evidence>
<dbReference type="SMART" id="SM00825">
    <property type="entry name" value="PKS_KS"/>
    <property type="match status" value="1"/>
</dbReference>
<dbReference type="Proteomes" id="UP001152797">
    <property type="component" value="Unassembled WGS sequence"/>
</dbReference>
<evidence type="ECO:0000313" key="6">
    <source>
        <dbReference type="EMBL" id="CAI4019889.1"/>
    </source>
</evidence>
<keyword evidence="1" id="KW-0596">Phosphopantetheine</keyword>
<keyword evidence="3" id="KW-0808">Transferase</keyword>
<dbReference type="EMBL" id="CAMXCT030006778">
    <property type="protein sequence ID" value="CAL4807201.1"/>
    <property type="molecule type" value="Genomic_DNA"/>
</dbReference>
<keyword evidence="2" id="KW-0597">Phosphoprotein</keyword>
<dbReference type="EMBL" id="CAMXCT010006778">
    <property type="protein sequence ID" value="CAI4019889.1"/>
    <property type="molecule type" value="Genomic_DNA"/>
</dbReference>
<comment type="similarity">
    <text evidence="3">Belongs to the thiolase-like superfamily. Beta-ketoacyl-ACP synthases family.</text>
</comment>
<dbReference type="EMBL" id="CAMXCT020006778">
    <property type="protein sequence ID" value="CAL1173264.1"/>
    <property type="molecule type" value="Genomic_DNA"/>
</dbReference>
<proteinExistence type="inferred from homology"/>
<dbReference type="NCBIfam" id="TIGR04556">
    <property type="entry name" value="PKS_assoc"/>
    <property type="match status" value="1"/>
</dbReference>
<reference evidence="7 8" key="2">
    <citation type="submission" date="2024-05" db="EMBL/GenBank/DDBJ databases">
        <authorList>
            <person name="Chen Y."/>
            <person name="Shah S."/>
            <person name="Dougan E. K."/>
            <person name="Thang M."/>
            <person name="Chan C."/>
        </authorList>
    </citation>
    <scope>NUCLEOTIDE SEQUENCE [LARGE SCALE GENOMIC DNA]</scope>
</reference>
<name>A0A9P1GRU7_9DINO</name>
<feature type="region of interest" description="Disordered" evidence="4">
    <location>
        <begin position="729"/>
        <end position="756"/>
    </location>
</feature>
<dbReference type="Pfam" id="PF02801">
    <property type="entry name" value="Ketoacyl-synt_C"/>
    <property type="match status" value="1"/>
</dbReference>
<evidence type="ECO:0000256" key="1">
    <source>
        <dbReference type="ARBA" id="ARBA00022450"/>
    </source>
</evidence>
<dbReference type="Gene3D" id="3.40.47.10">
    <property type="match status" value="1"/>
</dbReference>
<dbReference type="PROSITE" id="PS52004">
    <property type="entry name" value="KS3_2"/>
    <property type="match status" value="1"/>
</dbReference>
<dbReference type="InterPro" id="IPR016039">
    <property type="entry name" value="Thiolase-like"/>
</dbReference>
<feature type="compositionally biased region" description="Polar residues" evidence="4">
    <location>
        <begin position="745"/>
        <end position="754"/>
    </location>
</feature>
<dbReference type="OrthoDB" id="415559at2759"/>
<dbReference type="PANTHER" id="PTHR43775:SF37">
    <property type="entry name" value="SI:DKEY-61P9.11"/>
    <property type="match status" value="1"/>
</dbReference>
<dbReference type="InterPro" id="IPR030834">
    <property type="entry name" value="PKS_assoc_dom"/>
</dbReference>
<dbReference type="GO" id="GO:0006633">
    <property type="term" value="P:fatty acid biosynthetic process"/>
    <property type="evidence" value="ECO:0007669"/>
    <property type="project" value="TreeGrafter"/>
</dbReference>
<evidence type="ECO:0000313" key="8">
    <source>
        <dbReference type="Proteomes" id="UP001152797"/>
    </source>
</evidence>
<dbReference type="SUPFAM" id="SSF53901">
    <property type="entry name" value="Thiolase-like"/>
    <property type="match status" value="1"/>
</dbReference>
<evidence type="ECO:0000256" key="3">
    <source>
        <dbReference type="RuleBase" id="RU003694"/>
    </source>
</evidence>
<dbReference type="PANTHER" id="PTHR43775">
    <property type="entry name" value="FATTY ACID SYNTHASE"/>
    <property type="match status" value="1"/>
</dbReference>
<protein>
    <recommendedName>
        <fullName evidence="5">Ketosynthase family 3 (KS3) domain-containing protein</fullName>
    </recommendedName>
</protein>
<dbReference type="GO" id="GO:0004312">
    <property type="term" value="F:fatty acid synthase activity"/>
    <property type="evidence" value="ECO:0007669"/>
    <property type="project" value="TreeGrafter"/>
</dbReference>
<dbReference type="InterPro" id="IPR014030">
    <property type="entry name" value="Ketoacyl_synth_N"/>
</dbReference>
<dbReference type="InterPro" id="IPR020841">
    <property type="entry name" value="PKS_Beta-ketoAc_synthase_dom"/>
</dbReference>
<feature type="domain" description="Ketosynthase family 3 (KS3)" evidence="5">
    <location>
        <begin position="1058"/>
        <end position="1482"/>
    </location>
</feature>
<sequence length="1679" mass="185815">MAGSQLCGHQCVCRTLEAMSQLDPSSLGFSDETVEAAALPAVPLEGEVDFSNASSISFHPEGNRSNKTLKGILALAAELKDEHPEAWESELRGPRSLQGEPVEEQDMSDEASGIAATVSESTNPELPEHDNRWPRVWLDRAQLSPLTQWPAPSGPSEGIHKNVLAQHASSIKETFHGWICGSGIDESSSTRRLVSAAPSRSRPMERASLRATFRLRCAERITPSEVSKDCPVKLVVFDFDETLTLATFMTGNCEYADDEEKDIARVINFESPWVEGSRILKLQNMLASIKDGEDGRHRTLTVLTNNGKGVQAVINMLKIAGLDKYFSAVWTMPWRQYMPNGAYKDQSGQWKLFDPPSDKVRNHKADVLSHVTKSPEAWFPQIGSEAAFKDLATLSMGNIVLVDDQRANFQSQFGASVLRYCKVARYDADLYYDMRMVKNMGGIGAHHDADYDTLKRFVEDPWMCKETMHVRCQERDFHDFQKHPPVKLVVFDFDETLTMATFMPRSKAITTKVGWNPAEAEFKDWSQEDLVKYNFESPWVDGSRVEKLRALFEEIAQDKALAILTQNKSGVVAVLNLLRLANLLEHFSAIWCMSAPQGDCDGAFFENGRWSLFRSPCNEVQQHKADLLTHVAVQPLRWLPQLSSDTKLAAKLSDLRLEHMVLVDDERANFRNDSSVSAAKVLRYCKVSRYDETYRDCGLLDQMGGLGAHSDTDYEELRNFLRQPWEYPYPTREEGSPSMGKKKTTSNVSFSRDGQVNDKLEPLGDLSFDGPAQLLQQLDAVRWLALTFPGRLIRAGELRPLQQVPCDFVLGPASARETLAEAMASKLILDGYCETMVLDQHKNIQEMLAIATGSLEFERVPAEFEPYYLGVDSKEKHALIDFEEASNEVYRVFEEEDTRLTRLGDSISSVLRKELGSRITGRTNLMVRQTFENQQEEASYQATQEPGSAERETFISLVKRRRVCMMHFLGPKTGTLKLIPHQSVSSRSTSEIDIEATPGKLVMFLTERFKYSHTCAGRTTTLQTWLLGQRPGYQMQSFGGDMSVLAKAAETGVPSPQGESVVVNGVATAIGGDSKDHHCYWLMFNKAGTDTAVMTPISRYDLNNYYLDTENMADAQAAGKAYTAHQGYVDGIEFFDHKFFGISNVEAASMDPNQRKTLEIAYEAINMAGIDMTSLKRAPKHVGCFVGVSGSEWGMVPHPIDAAGCGSAEAVISNRVNFALNLKGASQTINTACSAGLVATHTGKLYLKYKDFDPLDGSICCGTQLAYSPFGFVSCCSGGMLSFRGRCFTYDKSADGYLRGEGVSGIYLELQPYSNQVFASMPASQANQDGKSASITAPNGPSQEKCIKACFREAKYSPAEVDCFETHGTGTALGDPIEVGAFKRIYAQVPRVQPLLVTSSKTNLGHLEGGAGMAGFIKVVLQVMRCESSPNIHLNEMNPHLDVEGFPAQFLTEGCPTHYNSCVSGVSSFGFGGTNAHAMAFSQNVCTSRDTTKKDYRSLMMQKIMQAGAPEIIKGSHNPEDWDSNGAPLGEDKIGKLYEVEVDLSGKVVWREVVDTPPDPKAHERFGIAGSFNSWSCSPMAEVPGLHGLFAAEITIGESGAEYFYILGDEDVGQVYYPALPRCTRKLVDVRGPTTVLGNPEEHAWCIQGQPGSRFRVEFQITKRSVLVTWLRIAEALQA</sequence>
<comment type="caution">
    <text evidence="6">The sequence shown here is derived from an EMBL/GenBank/DDBJ whole genome shotgun (WGS) entry which is preliminary data.</text>
</comment>
<dbReference type="Pfam" id="PF00109">
    <property type="entry name" value="ketoacyl-synt"/>
    <property type="match status" value="1"/>
</dbReference>
<dbReference type="InterPro" id="IPR014031">
    <property type="entry name" value="Ketoacyl_synth_C"/>
</dbReference>
<evidence type="ECO:0000256" key="4">
    <source>
        <dbReference type="SAM" id="MobiDB-lite"/>
    </source>
</evidence>